<reference evidence="4 5" key="1">
    <citation type="submission" date="2020-08" db="EMBL/GenBank/DDBJ databases">
        <title>Sequencing the genomes of 1000 actinobacteria strains.</title>
        <authorList>
            <person name="Klenk H.-P."/>
        </authorList>
    </citation>
    <scope>NUCLEOTIDE SEQUENCE [LARGE SCALE GENOMIC DNA]</scope>
    <source>
        <strain evidence="4 5">DSM 28796</strain>
    </source>
</reference>
<sequence>MTPLGALPAGPVPAGPPLDPDEARARVLEELGKSEYDDSPGFVAWLLSTIENWLAEMMDGVDGTSAVLTGVTVALALALIIAAVLVLRRTGLLRRSPALEVSAELDAEPVLTGAELRQASRDAIGAGRTDDGTVLALRALVRDLEERTLLDVAAGMTAHEAAVRAAAAFPELRGRLQRGADAFDTAAYSHRSTTAKQADDLLRLAEYIAESSPDLAAADEASGVGGTSGAGGTPTGAGG</sequence>
<gene>
    <name evidence="4" type="ORF">HNR70_000750</name>
</gene>
<dbReference type="Pfam" id="PF13559">
    <property type="entry name" value="DUF4129"/>
    <property type="match status" value="1"/>
</dbReference>
<keyword evidence="5" id="KW-1185">Reference proteome</keyword>
<feature type="domain" description="Protein-glutamine gamma-glutamyltransferase-like C-terminal" evidence="3">
    <location>
        <begin position="136"/>
        <end position="205"/>
    </location>
</feature>
<evidence type="ECO:0000259" key="3">
    <source>
        <dbReference type="Pfam" id="PF13559"/>
    </source>
</evidence>
<dbReference type="RefSeq" id="WP_184324478.1">
    <property type="nucleotide sequence ID" value="NZ_JACHLZ010000001.1"/>
</dbReference>
<dbReference type="InterPro" id="IPR025403">
    <property type="entry name" value="TgpA-like_C"/>
</dbReference>
<dbReference type="EMBL" id="JACHLZ010000001">
    <property type="protein sequence ID" value="MBB5830937.1"/>
    <property type="molecule type" value="Genomic_DNA"/>
</dbReference>
<protein>
    <recommendedName>
        <fullName evidence="3">Protein-glutamine gamma-glutamyltransferase-like C-terminal domain-containing protein</fullName>
    </recommendedName>
</protein>
<feature type="transmembrane region" description="Helical" evidence="2">
    <location>
        <begin position="66"/>
        <end position="87"/>
    </location>
</feature>
<proteinExistence type="predicted"/>
<evidence type="ECO:0000256" key="2">
    <source>
        <dbReference type="SAM" id="Phobius"/>
    </source>
</evidence>
<name>A0A841AAF8_9MICO</name>
<keyword evidence="2" id="KW-0472">Membrane</keyword>
<feature type="compositionally biased region" description="Gly residues" evidence="1">
    <location>
        <begin position="223"/>
        <end position="239"/>
    </location>
</feature>
<comment type="caution">
    <text evidence="4">The sequence shown here is derived from an EMBL/GenBank/DDBJ whole genome shotgun (WGS) entry which is preliminary data.</text>
</comment>
<feature type="region of interest" description="Disordered" evidence="1">
    <location>
        <begin position="216"/>
        <end position="239"/>
    </location>
</feature>
<dbReference type="AlphaFoldDB" id="A0A841AAF8"/>
<keyword evidence="2" id="KW-1133">Transmembrane helix</keyword>
<evidence type="ECO:0000313" key="5">
    <source>
        <dbReference type="Proteomes" id="UP000588158"/>
    </source>
</evidence>
<organism evidence="4 5">
    <name type="scientific">Brachybacterium aquaticum</name>
    <dbReference type="NCBI Taxonomy" id="1432564"/>
    <lineage>
        <taxon>Bacteria</taxon>
        <taxon>Bacillati</taxon>
        <taxon>Actinomycetota</taxon>
        <taxon>Actinomycetes</taxon>
        <taxon>Micrococcales</taxon>
        <taxon>Dermabacteraceae</taxon>
        <taxon>Brachybacterium</taxon>
    </lineage>
</organism>
<accession>A0A841AAF8</accession>
<feature type="region of interest" description="Disordered" evidence="1">
    <location>
        <begin position="1"/>
        <end position="21"/>
    </location>
</feature>
<dbReference type="Proteomes" id="UP000588158">
    <property type="component" value="Unassembled WGS sequence"/>
</dbReference>
<evidence type="ECO:0000313" key="4">
    <source>
        <dbReference type="EMBL" id="MBB5830937.1"/>
    </source>
</evidence>
<evidence type="ECO:0000256" key="1">
    <source>
        <dbReference type="SAM" id="MobiDB-lite"/>
    </source>
</evidence>
<keyword evidence="2" id="KW-0812">Transmembrane</keyword>